<evidence type="ECO:0000256" key="6">
    <source>
        <dbReference type="ARBA" id="ARBA00023306"/>
    </source>
</evidence>
<keyword evidence="8" id="KW-1185">Reference proteome</keyword>
<comment type="similarity">
    <text evidence="2">Belongs to the SsgA family.</text>
</comment>
<dbReference type="Gene3D" id="2.30.31.20">
    <property type="entry name" value="Sporulation-specific cell division protein SsgB"/>
    <property type="match status" value="1"/>
</dbReference>
<dbReference type="Proteomes" id="UP001354931">
    <property type="component" value="Unassembled WGS sequence"/>
</dbReference>
<evidence type="ECO:0000256" key="2">
    <source>
        <dbReference type="ARBA" id="ARBA00009323"/>
    </source>
</evidence>
<dbReference type="RefSeq" id="WP_326019880.1">
    <property type="nucleotide sequence ID" value="NZ_JAOZYC010000137.1"/>
</dbReference>
<sequence length="145" mass="15298">MGPDNGSERRLEAAVRGFGVEADGGAGESCDVMLRYSADDPLVVSLTVSWAGRRAEHWVLSRDLLSCGLSGGAGAGDVTVCPVVDPEGPPGVLLRARDARRALHIRIGHQALLLYLARSHALVPFGSEVHPSRIDKGIEGLLAPR</sequence>
<protein>
    <submittedName>
        <fullName evidence="7">SsgA family sporulation/cell division regulator</fullName>
    </submittedName>
</protein>
<dbReference type="InterPro" id="IPR038658">
    <property type="entry name" value="SsgB_sf"/>
</dbReference>
<comment type="subcellular location">
    <subcellularLocation>
        <location evidence="1">Cell septum</location>
    </subcellularLocation>
</comment>
<dbReference type="InterPro" id="IPR006776">
    <property type="entry name" value="SsgB"/>
</dbReference>
<keyword evidence="5" id="KW-0717">Septation</keyword>
<evidence type="ECO:0000313" key="7">
    <source>
        <dbReference type="EMBL" id="MEB8340890.1"/>
    </source>
</evidence>
<organism evidence="7 8">
    <name type="scientific">Streptomyces endophyticus</name>
    <dbReference type="NCBI Taxonomy" id="714166"/>
    <lineage>
        <taxon>Bacteria</taxon>
        <taxon>Bacillati</taxon>
        <taxon>Actinomycetota</taxon>
        <taxon>Actinomycetes</taxon>
        <taxon>Kitasatosporales</taxon>
        <taxon>Streptomycetaceae</taxon>
        <taxon>Streptomyces</taxon>
    </lineage>
</organism>
<gene>
    <name evidence="7" type="ORF">OKJ99_25650</name>
</gene>
<evidence type="ECO:0000313" key="8">
    <source>
        <dbReference type="Proteomes" id="UP001354931"/>
    </source>
</evidence>
<dbReference type="Pfam" id="PF04686">
    <property type="entry name" value="SsgA"/>
    <property type="match status" value="1"/>
</dbReference>
<keyword evidence="4" id="KW-0749">Sporulation</keyword>
<evidence type="ECO:0000256" key="5">
    <source>
        <dbReference type="ARBA" id="ARBA00023210"/>
    </source>
</evidence>
<evidence type="ECO:0000256" key="3">
    <source>
        <dbReference type="ARBA" id="ARBA00022618"/>
    </source>
</evidence>
<dbReference type="EMBL" id="JAOZYC010000137">
    <property type="protein sequence ID" value="MEB8340890.1"/>
    <property type="molecule type" value="Genomic_DNA"/>
</dbReference>
<proteinExistence type="inferred from homology"/>
<evidence type="ECO:0000256" key="4">
    <source>
        <dbReference type="ARBA" id="ARBA00022969"/>
    </source>
</evidence>
<comment type="caution">
    <text evidence="7">The sequence shown here is derived from an EMBL/GenBank/DDBJ whole genome shotgun (WGS) entry which is preliminary data.</text>
</comment>
<accession>A0ABU6FC14</accession>
<keyword evidence="3" id="KW-0132">Cell division</keyword>
<reference evidence="7 8" key="1">
    <citation type="submission" date="2022-10" db="EMBL/GenBank/DDBJ databases">
        <authorList>
            <person name="Xie J."/>
            <person name="Shen N."/>
        </authorList>
    </citation>
    <scope>NUCLEOTIDE SEQUENCE [LARGE SCALE GENOMIC DNA]</scope>
    <source>
        <strain evidence="7 8">YIM65594</strain>
    </source>
</reference>
<evidence type="ECO:0000256" key="1">
    <source>
        <dbReference type="ARBA" id="ARBA00004431"/>
    </source>
</evidence>
<keyword evidence="6" id="KW-0131">Cell cycle</keyword>
<name>A0ABU6FC14_9ACTN</name>